<feature type="domain" description="Transposable element P transposase-like RNase H" evidence="2">
    <location>
        <begin position="233"/>
        <end position="364"/>
    </location>
</feature>
<dbReference type="Pfam" id="PF21788">
    <property type="entry name" value="TNP-like_GBD"/>
    <property type="match status" value="1"/>
</dbReference>
<comment type="caution">
    <text evidence="5">The sequence shown here is derived from an EMBL/GenBank/DDBJ whole genome shotgun (WGS) entry which is preliminary data.</text>
</comment>
<name>A0A8K0K209_LADFU</name>
<reference evidence="5" key="1">
    <citation type="submission" date="2013-04" db="EMBL/GenBank/DDBJ databases">
        <authorList>
            <person name="Qu J."/>
            <person name="Murali S.C."/>
            <person name="Bandaranaike D."/>
            <person name="Bellair M."/>
            <person name="Blankenburg K."/>
            <person name="Chao H."/>
            <person name="Dinh H."/>
            <person name="Doddapaneni H."/>
            <person name="Downs B."/>
            <person name="Dugan-Rocha S."/>
            <person name="Elkadiri S."/>
            <person name="Gnanaolivu R.D."/>
            <person name="Hernandez B."/>
            <person name="Javaid M."/>
            <person name="Jayaseelan J.C."/>
            <person name="Lee S."/>
            <person name="Li M."/>
            <person name="Ming W."/>
            <person name="Munidasa M."/>
            <person name="Muniz J."/>
            <person name="Nguyen L."/>
            <person name="Ongeri F."/>
            <person name="Osuji N."/>
            <person name="Pu L.-L."/>
            <person name="Puazo M."/>
            <person name="Qu C."/>
            <person name="Quiroz J."/>
            <person name="Raj R."/>
            <person name="Weissenberger G."/>
            <person name="Xin Y."/>
            <person name="Zou X."/>
            <person name="Han Y."/>
            <person name="Richards S."/>
            <person name="Worley K."/>
            <person name="Muzny D."/>
            <person name="Gibbs R."/>
        </authorList>
    </citation>
    <scope>NUCLEOTIDE SEQUENCE</scope>
    <source>
        <strain evidence="5">Sampled in the wild</strain>
    </source>
</reference>
<proteinExistence type="predicted"/>
<dbReference type="EMBL" id="KZ308199">
    <property type="protein sequence ID" value="KAG8224518.1"/>
    <property type="molecule type" value="Genomic_DNA"/>
</dbReference>
<keyword evidence="6" id="KW-1185">Reference proteome</keyword>
<dbReference type="InterPro" id="IPR048366">
    <property type="entry name" value="TNP-like_GBD"/>
</dbReference>
<reference evidence="5" key="2">
    <citation type="submission" date="2017-10" db="EMBL/GenBank/DDBJ databases">
        <title>Ladona fulva Genome sequencing and assembly.</title>
        <authorList>
            <person name="Murali S."/>
            <person name="Richards S."/>
            <person name="Bandaranaike D."/>
            <person name="Bellair M."/>
            <person name="Blankenburg K."/>
            <person name="Chao H."/>
            <person name="Dinh H."/>
            <person name="Doddapaneni H."/>
            <person name="Dugan-Rocha S."/>
            <person name="Elkadiri S."/>
            <person name="Gnanaolivu R."/>
            <person name="Hernandez B."/>
            <person name="Skinner E."/>
            <person name="Javaid M."/>
            <person name="Lee S."/>
            <person name="Li M."/>
            <person name="Ming W."/>
            <person name="Munidasa M."/>
            <person name="Muniz J."/>
            <person name="Nguyen L."/>
            <person name="Hughes D."/>
            <person name="Osuji N."/>
            <person name="Pu L.-L."/>
            <person name="Puazo M."/>
            <person name="Qu C."/>
            <person name="Quiroz J."/>
            <person name="Raj R."/>
            <person name="Weissenberger G."/>
            <person name="Xin Y."/>
            <person name="Zou X."/>
            <person name="Han Y."/>
            <person name="Worley K."/>
            <person name="Muzny D."/>
            <person name="Gibbs R."/>
        </authorList>
    </citation>
    <scope>NUCLEOTIDE SEQUENCE</scope>
    <source>
        <strain evidence="5">Sampled in the wild</strain>
    </source>
</reference>
<feature type="compositionally biased region" description="Polar residues" evidence="1">
    <location>
        <begin position="69"/>
        <end position="92"/>
    </location>
</feature>
<dbReference type="InterPro" id="IPR048367">
    <property type="entry name" value="TNP-like_RNaseH_C"/>
</dbReference>
<protein>
    <recommendedName>
        <fullName evidence="7">Transposable element P transposase</fullName>
    </recommendedName>
</protein>
<dbReference type="OrthoDB" id="8192384at2759"/>
<feature type="region of interest" description="Disordered" evidence="1">
    <location>
        <begin position="69"/>
        <end position="93"/>
    </location>
</feature>
<dbReference type="InterPro" id="IPR048365">
    <property type="entry name" value="TNP-like_RNaseH_N"/>
</dbReference>
<dbReference type="Pfam" id="PF21789">
    <property type="entry name" value="TNP-like_RNaseH_C"/>
    <property type="match status" value="1"/>
</dbReference>
<evidence type="ECO:0000259" key="4">
    <source>
        <dbReference type="Pfam" id="PF21789"/>
    </source>
</evidence>
<accession>A0A8K0K209</accession>
<gene>
    <name evidence="5" type="ORF">J437_LFUL004209</name>
</gene>
<dbReference type="Pfam" id="PF21787">
    <property type="entry name" value="TNP-like_RNaseH_N"/>
    <property type="match status" value="1"/>
</dbReference>
<dbReference type="AlphaFoldDB" id="A0A8K0K209"/>
<evidence type="ECO:0008006" key="7">
    <source>
        <dbReference type="Google" id="ProtNLM"/>
    </source>
</evidence>
<evidence type="ECO:0000313" key="5">
    <source>
        <dbReference type="EMBL" id="KAG8224518.1"/>
    </source>
</evidence>
<feature type="domain" description="Transposable element P transposase-like GTP-binding insertion" evidence="3">
    <location>
        <begin position="387"/>
        <end position="505"/>
    </location>
</feature>
<feature type="domain" description="Transposable element P transposase-like RNase H C-terminal" evidence="4">
    <location>
        <begin position="582"/>
        <end position="612"/>
    </location>
</feature>
<evidence type="ECO:0000259" key="2">
    <source>
        <dbReference type="Pfam" id="PF21787"/>
    </source>
</evidence>
<organism evidence="5 6">
    <name type="scientific">Ladona fulva</name>
    <name type="common">Scarce chaser dragonfly</name>
    <name type="synonym">Libellula fulva</name>
    <dbReference type="NCBI Taxonomy" id="123851"/>
    <lineage>
        <taxon>Eukaryota</taxon>
        <taxon>Metazoa</taxon>
        <taxon>Ecdysozoa</taxon>
        <taxon>Arthropoda</taxon>
        <taxon>Hexapoda</taxon>
        <taxon>Insecta</taxon>
        <taxon>Pterygota</taxon>
        <taxon>Palaeoptera</taxon>
        <taxon>Odonata</taxon>
        <taxon>Epiprocta</taxon>
        <taxon>Anisoptera</taxon>
        <taxon>Libelluloidea</taxon>
        <taxon>Libellulidae</taxon>
        <taxon>Ladona</taxon>
    </lineage>
</organism>
<evidence type="ECO:0000313" key="6">
    <source>
        <dbReference type="Proteomes" id="UP000792457"/>
    </source>
</evidence>
<dbReference type="Proteomes" id="UP000792457">
    <property type="component" value="Unassembled WGS sequence"/>
</dbReference>
<evidence type="ECO:0000259" key="3">
    <source>
        <dbReference type="Pfam" id="PF21788"/>
    </source>
</evidence>
<sequence length="797" mass="90554">MNDDKLWINFENVEECIIRKEWRNTWDRRGYVSVDRTEGMYSTWSELDYEGDNAVAVRRASCTLESTLSSMVTSPPGTSTLMPSATTSSRSPSLMHKGVRRSILRDIGMTLFVEMTPKKKVMYQKLVNDHRKINYWKKLAKKYKTEFIRIQSDIRLFRTLEKTLSPSGITILTSILRAGKKRPKGRRWTEKEKVIALSIFKQSPKTYKVLRSLFPLPSKRTLTKFLSNFPFLPGINLHIFKQVASFVEKLPESHRYCTLMFDEMAIKPDLVYLPHIDMIVGYEDHGNRKRRNVVAKVAMVFMVRGVWANWKQPLAYYLSAGGTSSAIKCMIEEVLVNVNGVGLNVVATVCDMGSNNVKALKLMGATYSNPWFDYGGHTVVTIFDPPHLLKSFRNLLMKYDMEVPVALGGQEVTLKATWKHLEQLYEDDGKNPFGRLFYLTEKHVNPKGFAKMRVILAAQVFSRLVGLGLSGLVAKGLIGSDGLGTADVFLSLNDLFDSLNGDAASKIEEKRRFKCPMTRKSHHHKLFTEMNHKISRWKFIDSKTGKQVHPPSQKGWLATIKGVQLLWQRFWHVSKYFNTRSLNQDPLENLFNVVRQNCGCNHHPNAKMFMAALKTSIINGLLSSSKKGNCEADNCNLLTDINDIMSGVFSQGEVKGTEVCRQSKKLRKISPVHLGSIPFIAACVAEDIMKNNSCEDCQSYIISSSIPPSERFISFEISEKCIICPTEELVLVTEQCMNASKLIMEKVGYEQNICHRLATELRGQINFSFFKCNDHKGKVHRLDEPSPPESGLRYSND</sequence>
<evidence type="ECO:0000256" key="1">
    <source>
        <dbReference type="SAM" id="MobiDB-lite"/>
    </source>
</evidence>